<evidence type="ECO:0000313" key="1">
    <source>
        <dbReference type="EMBL" id="PRY41733.1"/>
    </source>
</evidence>
<comment type="caution">
    <text evidence="1">The sequence shown here is derived from an EMBL/GenBank/DDBJ whole genome shotgun (WGS) entry which is preliminary data.</text>
</comment>
<protein>
    <submittedName>
        <fullName evidence="1">Uncharacterized protein</fullName>
    </submittedName>
</protein>
<organism evidence="1 2">
    <name type="scientific">Umezawaea tangerina</name>
    <dbReference type="NCBI Taxonomy" id="84725"/>
    <lineage>
        <taxon>Bacteria</taxon>
        <taxon>Bacillati</taxon>
        <taxon>Actinomycetota</taxon>
        <taxon>Actinomycetes</taxon>
        <taxon>Pseudonocardiales</taxon>
        <taxon>Pseudonocardiaceae</taxon>
        <taxon>Umezawaea</taxon>
    </lineage>
</organism>
<dbReference type="PANTHER" id="PTHR30634:SF7">
    <property type="entry name" value="VWA DOMAIN-CONTAINING PROTEIN"/>
    <property type="match status" value="1"/>
</dbReference>
<dbReference type="Pfam" id="PF18934">
    <property type="entry name" value="DUF5682"/>
    <property type="match status" value="1"/>
</dbReference>
<dbReference type="PANTHER" id="PTHR30634">
    <property type="entry name" value="OUTER MEMBRANE LOLAB LIPOPROTEIN INSERTION APPARATUS"/>
    <property type="match status" value="1"/>
</dbReference>
<reference evidence="1 2" key="1">
    <citation type="submission" date="2018-03" db="EMBL/GenBank/DDBJ databases">
        <title>Genomic Encyclopedia of Archaeal and Bacterial Type Strains, Phase II (KMG-II): from individual species to whole genera.</title>
        <authorList>
            <person name="Goeker M."/>
        </authorList>
    </citation>
    <scope>NUCLEOTIDE SEQUENCE [LARGE SCALE GENOMIC DNA]</scope>
    <source>
        <strain evidence="1 2">DSM 44720</strain>
    </source>
</reference>
<keyword evidence="2" id="KW-1185">Reference proteome</keyword>
<dbReference type="AlphaFoldDB" id="A0A2T0T7U9"/>
<dbReference type="EMBL" id="PVTF01000005">
    <property type="protein sequence ID" value="PRY41733.1"/>
    <property type="molecule type" value="Genomic_DNA"/>
</dbReference>
<dbReference type="Proteomes" id="UP000239494">
    <property type="component" value="Unassembled WGS sequence"/>
</dbReference>
<name>A0A2T0T7U9_9PSEU</name>
<dbReference type="InterPro" id="IPR050458">
    <property type="entry name" value="LolB"/>
</dbReference>
<dbReference type="InterPro" id="IPR043737">
    <property type="entry name" value="DUF5682"/>
</dbReference>
<sequence>MATTFVGGRHHSPACARLVAETIEALRPAHVLVEGPVDMNDRLDELLLGHEPPIAVYTYYRDEERSHASWTPFCDYSPEWVALAAGRACGARVRFIDLPAWHPAFTGRGNRYADAEARYTEVTGRLCREFAVDNTDVLWDHLFEVEPADGLADRLTAYFDLLRGEATTEHADVEREAYMASWVRAAQADAGDRPVVVVTGGFHTPALRVLAAGAEPGWPEVPRPPQDAVGASYLVPYSFRRLDAFTGYQSGMPSPEYYQHLWEDGVAGAAEALVASVVGRLRGRRQPVSTADLIAARTLAQGLARLRGHADPSRTDVLDGLVGALVSEDLSQPPPWTVRGPLRPGAHPAVVEMVAALSGDRVGALHPDTPAPPLVAAVTAELLALGLDGSGEVDLDLADDLGLRRGRTLHRLRVLGIVGFDRLAGPTGGGDPVFTERWRLTPSDRRLPALIEAAVHGATLEEAAGAALRGRVEDAPVDRLAEVLFDAALCGVTALSDDVVTALTTRVGAVADVAELGRVLVVVVGLWRYDGLFGTAGSPVLGAVISGAVTRVLWLVEGLHGGPAPADHRRLLALSATRDAVRHAESVLATGRGEAVAVLGRVAADPQAPPDLRGAAFGFCWSLGGGADVVRAVRGMSGPRTIGDWLAGLFAVAREEVLSADAVIMLLDELVHALSEEDFLVALPALRQAFAYFPPAERETIAKRVLVARGTGGSARELLRIDVDPVVVAEGMALEAKVDAVLAREGLA</sequence>
<dbReference type="OrthoDB" id="9768066at2"/>
<evidence type="ECO:0000313" key="2">
    <source>
        <dbReference type="Proteomes" id="UP000239494"/>
    </source>
</evidence>
<accession>A0A2T0T7U9</accession>
<proteinExistence type="predicted"/>
<dbReference type="RefSeq" id="WP_106188717.1">
    <property type="nucleotide sequence ID" value="NZ_PVTF01000005.1"/>
</dbReference>
<gene>
    <name evidence="1" type="ORF">CLV43_105492</name>
</gene>